<dbReference type="SUPFAM" id="SSF142906">
    <property type="entry name" value="YjbR-like"/>
    <property type="match status" value="1"/>
</dbReference>
<reference evidence="1" key="1">
    <citation type="submission" date="2021-04" db="EMBL/GenBank/DDBJ databases">
        <title>The complete genome sequence of Caulobacter sp. S6.</title>
        <authorList>
            <person name="Tang Y."/>
            <person name="Ouyang W."/>
            <person name="Liu Q."/>
            <person name="Huang B."/>
            <person name="Guo Z."/>
            <person name="Lei P."/>
        </authorList>
    </citation>
    <scope>NUCLEOTIDE SEQUENCE</scope>
    <source>
        <strain evidence="1">S6</strain>
    </source>
</reference>
<gene>
    <name evidence="1" type="ORF">KCG34_09795</name>
</gene>
<keyword evidence="2" id="KW-1185">Reference proteome</keyword>
<dbReference type="Gene3D" id="3.90.1150.30">
    <property type="match status" value="1"/>
</dbReference>
<dbReference type="InterPro" id="IPR038056">
    <property type="entry name" value="YjbR-like_sf"/>
</dbReference>
<evidence type="ECO:0000313" key="1">
    <source>
        <dbReference type="EMBL" id="QUD90127.1"/>
    </source>
</evidence>
<sequence>MASLDDLTRLCLALPEAANASDATGPRFEVAGKGFAWTYMARSAPRARRLPQPGKIAVRCSLERKEMLIAAAPDRFFDDDHYRGYPAVLVRLDMIEQAELAALLAEAWRLTALKALLKRIDKQGETGRATKSGGPDPT</sequence>
<organism evidence="1 2">
    <name type="scientific">Phenylobacterium montanum</name>
    <dbReference type="NCBI Taxonomy" id="2823693"/>
    <lineage>
        <taxon>Bacteria</taxon>
        <taxon>Pseudomonadati</taxon>
        <taxon>Pseudomonadota</taxon>
        <taxon>Alphaproteobacteria</taxon>
        <taxon>Caulobacterales</taxon>
        <taxon>Caulobacteraceae</taxon>
        <taxon>Phenylobacterium</taxon>
    </lineage>
</organism>
<dbReference type="EMBL" id="CP073078">
    <property type="protein sequence ID" value="QUD90127.1"/>
    <property type="molecule type" value="Genomic_DNA"/>
</dbReference>
<evidence type="ECO:0000313" key="2">
    <source>
        <dbReference type="Proteomes" id="UP000676409"/>
    </source>
</evidence>
<name>A0A975G3X8_9CAUL</name>
<keyword evidence="1" id="KW-0238">DNA-binding</keyword>
<dbReference type="KEGG" id="caul:KCG34_09795"/>
<proteinExistence type="predicted"/>
<dbReference type="AlphaFoldDB" id="A0A975G3X8"/>
<dbReference type="GO" id="GO:0003677">
    <property type="term" value="F:DNA binding"/>
    <property type="evidence" value="ECO:0007669"/>
    <property type="project" value="UniProtKB-KW"/>
</dbReference>
<dbReference type="InterPro" id="IPR058532">
    <property type="entry name" value="YjbR/MT2646/Rv2570-like"/>
</dbReference>
<accession>A0A975G3X8</accession>
<dbReference type="RefSeq" id="WP_211940178.1">
    <property type="nucleotide sequence ID" value="NZ_CP073078.1"/>
</dbReference>
<protein>
    <submittedName>
        <fullName evidence="1">MmcQ/YjbR family DNA-binding protein</fullName>
    </submittedName>
</protein>
<dbReference type="Proteomes" id="UP000676409">
    <property type="component" value="Chromosome"/>
</dbReference>
<dbReference type="Pfam" id="PF04237">
    <property type="entry name" value="YjbR"/>
    <property type="match status" value="1"/>
</dbReference>